<evidence type="ECO:0000313" key="7">
    <source>
        <dbReference type="Ensembl" id="ENSMODP00000023933.3"/>
    </source>
</evidence>
<dbReference type="FunFam" id="1.10.246.10:FF:000002">
    <property type="entry name" value="Serum albumin"/>
    <property type="match status" value="1"/>
</dbReference>
<dbReference type="CTD" id="173"/>
<dbReference type="KEGG" id="mdo:100023644"/>
<dbReference type="PRINTS" id="PR00803">
    <property type="entry name" value="AFETOPROTEIN"/>
</dbReference>
<accession>F7AX94</accession>
<evidence type="ECO:0000256" key="3">
    <source>
        <dbReference type="ARBA" id="ARBA00022729"/>
    </source>
</evidence>
<dbReference type="Bgee" id="ENSMODG00000019178">
    <property type="expression patterns" value="Expressed in liver and 10 other cell types or tissues"/>
</dbReference>
<evidence type="ECO:0000259" key="6">
    <source>
        <dbReference type="PROSITE" id="PS51438"/>
    </source>
</evidence>
<feature type="domain" description="Albumin" evidence="6">
    <location>
        <begin position="411"/>
        <end position="606"/>
    </location>
</feature>
<dbReference type="STRING" id="13616.ENSMODP00000023933"/>
<dbReference type="PROSITE" id="PS00212">
    <property type="entry name" value="ALBUMIN_1"/>
    <property type="match status" value="1"/>
</dbReference>
<dbReference type="PROSITE" id="PS51438">
    <property type="entry name" value="ALBUMIN_2"/>
    <property type="match status" value="3"/>
</dbReference>
<dbReference type="GeneTree" id="ENSGT00390000000113"/>
<dbReference type="InterPro" id="IPR021177">
    <property type="entry name" value="Serum_albumin/AFP/Afamin"/>
</dbReference>
<dbReference type="PRINTS" id="PR00802">
    <property type="entry name" value="SERUMALBUMIN"/>
</dbReference>
<proteinExistence type="predicted"/>
<dbReference type="GO" id="GO:0051180">
    <property type="term" value="P:vitamin transport"/>
    <property type="evidence" value="ECO:0000318"/>
    <property type="project" value="GO_Central"/>
</dbReference>
<dbReference type="InParanoid" id="F7AX94"/>
<organism evidence="7 8">
    <name type="scientific">Monodelphis domestica</name>
    <name type="common">Gray short-tailed opossum</name>
    <dbReference type="NCBI Taxonomy" id="13616"/>
    <lineage>
        <taxon>Eukaryota</taxon>
        <taxon>Metazoa</taxon>
        <taxon>Chordata</taxon>
        <taxon>Craniata</taxon>
        <taxon>Vertebrata</taxon>
        <taxon>Euteleostomi</taxon>
        <taxon>Mammalia</taxon>
        <taxon>Metatheria</taxon>
        <taxon>Didelphimorphia</taxon>
        <taxon>Didelphidae</taxon>
        <taxon>Monodelphis</taxon>
    </lineage>
</organism>
<dbReference type="eggNOG" id="ENOG502R7EA">
    <property type="taxonomic scope" value="Eukaryota"/>
</dbReference>
<dbReference type="GO" id="GO:0005615">
    <property type="term" value="C:extracellular space"/>
    <property type="evidence" value="ECO:0007669"/>
    <property type="project" value="InterPro"/>
</dbReference>
<dbReference type="GO" id="GO:0031667">
    <property type="term" value="P:response to nutrient levels"/>
    <property type="evidence" value="ECO:0000318"/>
    <property type="project" value="GO_Central"/>
</dbReference>
<feature type="domain" description="Albumin" evidence="6">
    <location>
        <begin position="218"/>
        <end position="410"/>
    </location>
</feature>
<dbReference type="GeneID" id="100023644"/>
<dbReference type="PANTHER" id="PTHR11385">
    <property type="entry name" value="SERUM ALBUMIN-RELATED"/>
    <property type="match status" value="1"/>
</dbReference>
<feature type="domain" description="Albumin" evidence="6">
    <location>
        <begin position="26"/>
        <end position="217"/>
    </location>
</feature>
<dbReference type="InterPro" id="IPR020858">
    <property type="entry name" value="Serum_albumin-like"/>
</dbReference>
<dbReference type="InterPro" id="IPR014760">
    <property type="entry name" value="Serum_albumin_N"/>
</dbReference>
<evidence type="ECO:0000256" key="4">
    <source>
        <dbReference type="ARBA" id="ARBA00022737"/>
    </source>
</evidence>
<dbReference type="OMA" id="KECCHTE"/>
<dbReference type="Gene3D" id="1.10.246.10">
    <property type="match status" value="6"/>
</dbReference>
<keyword evidence="8" id="KW-1185">Reference proteome</keyword>
<dbReference type="OrthoDB" id="9875082at2759"/>
<dbReference type="GO" id="GO:0008431">
    <property type="term" value="F:vitamin E binding"/>
    <property type="evidence" value="ECO:0000318"/>
    <property type="project" value="GO_Central"/>
</dbReference>
<dbReference type="SUPFAM" id="SSF48552">
    <property type="entry name" value="Serum albumin-like"/>
    <property type="match status" value="3"/>
</dbReference>
<dbReference type="Proteomes" id="UP000002280">
    <property type="component" value="Chromosome 5"/>
</dbReference>
<dbReference type="SMART" id="SM00103">
    <property type="entry name" value="ALBUMIN"/>
    <property type="match status" value="3"/>
</dbReference>
<dbReference type="InterPro" id="IPR020857">
    <property type="entry name" value="Serum_albumin_CS"/>
</dbReference>
<dbReference type="FunCoup" id="F7AX94">
    <property type="interactions" value="31"/>
</dbReference>
<protein>
    <submittedName>
        <fullName evidence="7">Afamin</fullName>
    </submittedName>
</protein>
<reference evidence="7" key="3">
    <citation type="submission" date="2025-09" db="UniProtKB">
        <authorList>
            <consortium name="Ensembl"/>
        </authorList>
    </citation>
    <scope>IDENTIFICATION</scope>
</reference>
<evidence type="ECO:0000256" key="5">
    <source>
        <dbReference type="ARBA" id="ARBA00023157"/>
    </source>
</evidence>
<reference evidence="7 8" key="1">
    <citation type="journal article" date="2007" name="Nature">
        <title>Genome of the marsupial Monodelphis domestica reveals innovation in non-coding sequences.</title>
        <authorList>
            <person name="Mikkelsen T.S."/>
            <person name="Wakefield M.J."/>
            <person name="Aken B."/>
            <person name="Amemiya C.T."/>
            <person name="Chang J.L."/>
            <person name="Duke S."/>
            <person name="Garber M."/>
            <person name="Gentles A.J."/>
            <person name="Goodstadt L."/>
            <person name="Heger A."/>
            <person name="Jurka J."/>
            <person name="Kamal M."/>
            <person name="Mauceli E."/>
            <person name="Searle S.M."/>
            <person name="Sharpe T."/>
            <person name="Baker M.L."/>
            <person name="Batzer M.A."/>
            <person name="Benos P.V."/>
            <person name="Belov K."/>
            <person name="Clamp M."/>
            <person name="Cook A."/>
            <person name="Cuff J."/>
            <person name="Das R."/>
            <person name="Davidow L."/>
            <person name="Deakin J.E."/>
            <person name="Fazzari M.J."/>
            <person name="Glass J.L."/>
            <person name="Grabherr M."/>
            <person name="Greally J.M."/>
            <person name="Gu W."/>
            <person name="Hore T.A."/>
            <person name="Huttley G.A."/>
            <person name="Kleber M."/>
            <person name="Jirtle R.L."/>
            <person name="Koina E."/>
            <person name="Lee J.T."/>
            <person name="Mahony S."/>
            <person name="Marra M.A."/>
            <person name="Miller R.D."/>
            <person name="Nicholls R.D."/>
            <person name="Oda M."/>
            <person name="Papenfuss A.T."/>
            <person name="Parra Z.E."/>
            <person name="Pollock D.D."/>
            <person name="Ray D.A."/>
            <person name="Schein J.E."/>
            <person name="Speed T.P."/>
            <person name="Thompson K."/>
            <person name="VandeBerg J.L."/>
            <person name="Wade C.M."/>
            <person name="Walker J.A."/>
            <person name="Waters P.D."/>
            <person name="Webber C."/>
            <person name="Weidman J.R."/>
            <person name="Xie X."/>
            <person name="Zody M.C."/>
            <person name="Baldwin J."/>
            <person name="Abdouelleil A."/>
            <person name="Abdulkadir J."/>
            <person name="Abebe A."/>
            <person name="Abera B."/>
            <person name="Abreu J."/>
            <person name="Acer S.C."/>
            <person name="Aftuck L."/>
            <person name="Alexander A."/>
            <person name="An P."/>
            <person name="Anderson E."/>
            <person name="Anderson S."/>
            <person name="Arachi H."/>
            <person name="Azer M."/>
            <person name="Bachantsang P."/>
            <person name="Barry A."/>
            <person name="Bayul T."/>
            <person name="Berlin A."/>
            <person name="Bessette D."/>
            <person name="Bloom T."/>
            <person name="Bloom T."/>
            <person name="Boguslavskiy L."/>
            <person name="Bonnet C."/>
            <person name="Boukhgalter B."/>
            <person name="Bourzgui I."/>
            <person name="Brown A."/>
            <person name="Cahill P."/>
            <person name="Channer S."/>
            <person name="Cheshatsang Y."/>
            <person name="Chuda L."/>
            <person name="Citroen M."/>
            <person name="Collymore A."/>
            <person name="Cooke P."/>
            <person name="Costello M."/>
            <person name="D'Aco K."/>
            <person name="Daza R."/>
            <person name="De Haan G."/>
            <person name="DeGray S."/>
            <person name="DeMaso C."/>
            <person name="Dhargay N."/>
            <person name="Dooley K."/>
            <person name="Dooley E."/>
            <person name="Doricent M."/>
            <person name="Dorje P."/>
            <person name="Dorjee K."/>
            <person name="Dupes A."/>
            <person name="Elong R."/>
            <person name="Falk J."/>
            <person name="Farina A."/>
            <person name="Faro S."/>
            <person name="Ferguson D."/>
            <person name="Fisher S."/>
            <person name="Foley C.D."/>
            <person name="Franke A."/>
            <person name="Friedrich D."/>
            <person name="Gadbois L."/>
            <person name="Gearin G."/>
            <person name="Gearin C.R."/>
            <person name="Giannoukos G."/>
            <person name="Goode T."/>
            <person name="Graham J."/>
            <person name="Grandbois E."/>
            <person name="Grewal S."/>
            <person name="Gyaltsen K."/>
            <person name="Hafez N."/>
            <person name="Hagos B."/>
            <person name="Hall J."/>
            <person name="Henson C."/>
            <person name="Hollinger A."/>
            <person name="Honan T."/>
            <person name="Huard M.D."/>
            <person name="Hughes L."/>
            <person name="Hurhula B."/>
            <person name="Husby M.E."/>
            <person name="Kamat A."/>
            <person name="Kanga B."/>
            <person name="Kashin S."/>
            <person name="Khazanovich D."/>
            <person name="Kisner P."/>
            <person name="Lance K."/>
            <person name="Lara M."/>
            <person name="Lee W."/>
            <person name="Lennon N."/>
            <person name="Letendre F."/>
            <person name="LeVine R."/>
            <person name="Lipovsky A."/>
            <person name="Liu X."/>
            <person name="Liu J."/>
            <person name="Liu S."/>
            <person name="Lokyitsang T."/>
            <person name="Lokyitsang Y."/>
            <person name="Lubonja R."/>
            <person name="Lui A."/>
            <person name="MacDonald P."/>
            <person name="Magnisalis V."/>
            <person name="Maru K."/>
            <person name="Matthews C."/>
            <person name="McCusker W."/>
            <person name="McDonough S."/>
            <person name="Mehta T."/>
            <person name="Meldrim J."/>
            <person name="Meneus L."/>
            <person name="Mihai O."/>
            <person name="Mihalev A."/>
            <person name="Mihova T."/>
            <person name="Mittelman R."/>
            <person name="Mlenga V."/>
            <person name="Montmayeur A."/>
            <person name="Mulrain L."/>
            <person name="Navidi A."/>
            <person name="Naylor J."/>
            <person name="Negash T."/>
            <person name="Nguyen T."/>
            <person name="Nguyen N."/>
            <person name="Nicol R."/>
            <person name="Norbu C."/>
            <person name="Norbu N."/>
            <person name="Novod N."/>
            <person name="O'Neill B."/>
            <person name="Osman S."/>
            <person name="Markiewicz E."/>
            <person name="Oyono O.L."/>
            <person name="Patti C."/>
            <person name="Phunkhang P."/>
            <person name="Pierre F."/>
            <person name="Priest M."/>
            <person name="Raghuraman S."/>
            <person name="Rege F."/>
            <person name="Reyes R."/>
            <person name="Rise C."/>
            <person name="Rogov P."/>
            <person name="Ross K."/>
            <person name="Ryan E."/>
            <person name="Settipalli S."/>
            <person name="Shea T."/>
            <person name="Sherpa N."/>
            <person name="Shi L."/>
            <person name="Shih D."/>
            <person name="Sparrow T."/>
            <person name="Spaulding J."/>
            <person name="Stalker J."/>
            <person name="Stange-Thomann N."/>
            <person name="Stavropoulos S."/>
            <person name="Stone C."/>
            <person name="Strader C."/>
            <person name="Tesfaye S."/>
            <person name="Thomson T."/>
            <person name="Thoulutsang Y."/>
            <person name="Thoulutsang D."/>
            <person name="Topham K."/>
            <person name="Topping I."/>
            <person name="Tsamla T."/>
            <person name="Vassiliev H."/>
            <person name="Vo A."/>
            <person name="Wangchuk T."/>
            <person name="Wangdi T."/>
            <person name="Weiand M."/>
            <person name="Wilkinson J."/>
            <person name="Wilson A."/>
            <person name="Yadav S."/>
            <person name="Young G."/>
            <person name="Yu Q."/>
            <person name="Zembek L."/>
            <person name="Zhong D."/>
            <person name="Zimmer A."/>
            <person name="Zwirko Z."/>
            <person name="Jaffe D.B."/>
            <person name="Alvarez P."/>
            <person name="Brockman W."/>
            <person name="Butler J."/>
            <person name="Chin C."/>
            <person name="Gnerre S."/>
            <person name="MacCallum I."/>
            <person name="Graves J.A."/>
            <person name="Ponting C.P."/>
            <person name="Breen M."/>
            <person name="Samollow P.B."/>
            <person name="Lander E.S."/>
            <person name="Lindblad-Toh K."/>
        </authorList>
    </citation>
    <scope>NUCLEOTIDE SEQUENCE [LARGE SCALE GENOMIC DNA]</scope>
</reference>
<sequence length="614" mass="70046">MKVSVGVMVSIRTFGPVFLFFYLAESLTLPRAPQTKDYLNATQKFLENNIRDVTTVAFAQFVQEATYEEITGLVKQMILYRDKCVADMQQPECSELAIYVMQDKICRVKELSDKYGLSECCTKNSTNRLPCFFQRKSADASFLTPFQGPDPEKACQEYAEDPEAFLNHFIYEIARQNPFGFAPTLLSGAAIYKEAITRCCQEENKHECFHLKVTPITNGLKERSASQKNTCGVLMKYGPKVLKHLKVVEFSQKFPKIDFKDLGILLENMDHLFDECCEGDVVQCFRNEAKILNYICSKPDSISSKIIDCCQLTIPQGGECIINSGNDDKPEDLSPRAERFTEGDDVCQSLHEDKENFQAKFLYEYSRRHPELPFSVLLRIGVMYENLLEMCCKTENPKECYGQAEEEFQKIIAKSWTLVKTECGYFQNLGEEGFLNQCLLPLTKKAPQLPPQELISHSKKLASFFAKCCPLGEEDQFACVDNAVSLTIGELCGINRNRTINPGVDNCCKSSYAFSSMCFKDLTTDETYTSPTFLPELFTFNLTLCQGKEEQQKKRRELMVHLLQQKPHLGVDQVMPLLSDFSKMTDCCEVEEKETCFKEEHSKLYNKIETVLKT</sequence>
<evidence type="ECO:0000313" key="8">
    <source>
        <dbReference type="Proteomes" id="UP000002280"/>
    </source>
</evidence>
<dbReference type="PANTHER" id="PTHR11385:SF14">
    <property type="entry name" value="AFAMIN"/>
    <property type="match status" value="1"/>
</dbReference>
<dbReference type="CDD" id="cd00015">
    <property type="entry name" value="ALBUMIN"/>
    <property type="match status" value="2"/>
</dbReference>
<dbReference type="AlphaFoldDB" id="F7AX94"/>
<evidence type="ECO:0000256" key="1">
    <source>
        <dbReference type="ARBA" id="ARBA00004613"/>
    </source>
</evidence>
<keyword evidence="4" id="KW-0677">Repeat</keyword>
<dbReference type="FunFam" id="1.10.246.10:FF:000001">
    <property type="entry name" value="Serum albumin"/>
    <property type="match status" value="1"/>
</dbReference>
<keyword evidence="2" id="KW-0964">Secreted</keyword>
<keyword evidence="5" id="KW-1015">Disulfide bond</keyword>
<dbReference type="InterPro" id="IPR000264">
    <property type="entry name" value="ALB/AFP/VDB"/>
</dbReference>
<name>F7AX94_MONDO</name>
<dbReference type="Ensembl" id="ENSMODT00000024357.4">
    <property type="protein sequence ID" value="ENSMODP00000023933.3"/>
    <property type="gene ID" value="ENSMODG00000019178.4"/>
</dbReference>
<keyword evidence="3" id="KW-0732">Signal</keyword>
<reference evidence="7" key="2">
    <citation type="submission" date="2025-08" db="UniProtKB">
        <authorList>
            <consortium name="Ensembl"/>
        </authorList>
    </citation>
    <scope>IDENTIFICATION</scope>
</reference>
<gene>
    <name evidence="7" type="primary">AFM</name>
</gene>
<dbReference type="Pfam" id="PF00273">
    <property type="entry name" value="Serum_albumin"/>
    <property type="match status" value="3"/>
</dbReference>
<dbReference type="HOGENOM" id="CLU_030161_1_0_1"/>
<comment type="subcellular location">
    <subcellularLocation>
        <location evidence="1">Secreted</location>
    </subcellularLocation>
</comment>
<evidence type="ECO:0000256" key="2">
    <source>
        <dbReference type="ARBA" id="ARBA00022525"/>
    </source>
</evidence>